<keyword evidence="3" id="KW-1185">Reference proteome</keyword>
<proteinExistence type="predicted"/>
<dbReference type="GO" id="GO:0003755">
    <property type="term" value="F:peptidyl-prolyl cis-trans isomerase activity"/>
    <property type="evidence" value="ECO:0007669"/>
    <property type="project" value="InterPro"/>
</dbReference>
<dbReference type="Proteomes" id="UP000644693">
    <property type="component" value="Unassembled WGS sequence"/>
</dbReference>
<accession>A0A918XGW7</accession>
<name>A0A918XGW7_9GAMM</name>
<comment type="caution">
    <text evidence="2">The sequence shown here is derived from an EMBL/GenBank/DDBJ whole genome shotgun (WGS) entry which is preliminary data.</text>
</comment>
<evidence type="ECO:0000259" key="1">
    <source>
        <dbReference type="Pfam" id="PF13145"/>
    </source>
</evidence>
<evidence type="ECO:0000313" key="2">
    <source>
        <dbReference type="EMBL" id="GHD31163.1"/>
    </source>
</evidence>
<protein>
    <recommendedName>
        <fullName evidence="1">PpiC domain-containing protein</fullName>
    </recommendedName>
</protein>
<dbReference type="Pfam" id="PF13145">
    <property type="entry name" value="Rotamase_2"/>
    <property type="match status" value="1"/>
</dbReference>
<gene>
    <name evidence="2" type="ORF">GCM10007053_13940</name>
</gene>
<feature type="domain" description="PpiC" evidence="1">
    <location>
        <begin position="150"/>
        <end position="278"/>
    </location>
</feature>
<dbReference type="InterPro" id="IPR000297">
    <property type="entry name" value="PPIase_PpiC"/>
</dbReference>
<dbReference type="AlphaFoldDB" id="A0A918XGW7"/>
<reference evidence="2" key="2">
    <citation type="submission" date="2020-09" db="EMBL/GenBank/DDBJ databases">
        <authorList>
            <person name="Sun Q."/>
            <person name="Kim S."/>
        </authorList>
    </citation>
    <scope>NUCLEOTIDE SEQUENCE</scope>
    <source>
        <strain evidence="2">KCTC 23430</strain>
    </source>
</reference>
<sequence>MLNWLKQPWLHFIVLGVVLFELQAIIFPEPKPLVGPLSDARIDTLKQQWFSATRRLPTESQLANMIAGELDREMLFQEALSHELHLYDTVVYQRLLRNMQFLQIGQDLPEQARYEMALDMRLHLGDEVIKRRMVQVMEQLLLATQPPAQPSEVMIEAAFAERKSELRRPPRYTIEHLYFSRDRAAEVDNAVDTITANDWQPEQARQLGSPFLPGYRFTQQSPAQLARHFGAAFVKNFEEAGPQAMQWVGPVRSTYGMHYVWVESVTPSRDATLEEVRPELQRDLESELRTEALQAAIAELRQRYELVGV</sequence>
<dbReference type="EMBL" id="BMYM01000001">
    <property type="protein sequence ID" value="GHD31163.1"/>
    <property type="molecule type" value="Genomic_DNA"/>
</dbReference>
<organism evidence="2 3">
    <name type="scientific">Parahalioglobus pacificus</name>
    <dbReference type="NCBI Taxonomy" id="930806"/>
    <lineage>
        <taxon>Bacteria</taxon>
        <taxon>Pseudomonadati</taxon>
        <taxon>Pseudomonadota</taxon>
        <taxon>Gammaproteobacteria</taxon>
        <taxon>Cellvibrionales</taxon>
        <taxon>Halieaceae</taxon>
        <taxon>Parahalioglobus</taxon>
    </lineage>
</organism>
<evidence type="ECO:0000313" key="3">
    <source>
        <dbReference type="Proteomes" id="UP000644693"/>
    </source>
</evidence>
<dbReference type="RefSeq" id="WP_189476611.1">
    <property type="nucleotide sequence ID" value="NZ_BMYM01000001.1"/>
</dbReference>
<reference evidence="2" key="1">
    <citation type="journal article" date="2014" name="Int. J. Syst. Evol. Microbiol.">
        <title>Complete genome sequence of Corynebacterium casei LMG S-19264T (=DSM 44701T), isolated from a smear-ripened cheese.</title>
        <authorList>
            <consortium name="US DOE Joint Genome Institute (JGI-PGF)"/>
            <person name="Walter F."/>
            <person name="Albersmeier A."/>
            <person name="Kalinowski J."/>
            <person name="Ruckert C."/>
        </authorList>
    </citation>
    <scope>NUCLEOTIDE SEQUENCE</scope>
    <source>
        <strain evidence="2">KCTC 23430</strain>
    </source>
</reference>